<organism evidence="1 2">
    <name type="scientific">Knoellia subterranea KCTC 19937</name>
    <dbReference type="NCBI Taxonomy" id="1385521"/>
    <lineage>
        <taxon>Bacteria</taxon>
        <taxon>Bacillati</taxon>
        <taxon>Actinomycetota</taxon>
        <taxon>Actinomycetes</taxon>
        <taxon>Micrococcales</taxon>
        <taxon>Intrasporangiaceae</taxon>
        <taxon>Knoellia</taxon>
    </lineage>
</organism>
<name>A0A0A0JIJ9_9MICO</name>
<dbReference type="STRING" id="1385521.N803_04735"/>
<accession>A0A0A0JIJ9</accession>
<reference evidence="1 2" key="1">
    <citation type="submission" date="2013-08" db="EMBL/GenBank/DDBJ databases">
        <title>The genome sequence of Knoellia subterranea.</title>
        <authorList>
            <person name="Zhu W."/>
            <person name="Wang G."/>
        </authorList>
    </citation>
    <scope>NUCLEOTIDE SEQUENCE [LARGE SCALE GENOMIC DNA]</scope>
    <source>
        <strain evidence="1 2">KCTC 19937</strain>
    </source>
</reference>
<gene>
    <name evidence="1" type="ORF">N803_04735</name>
</gene>
<dbReference type="EMBL" id="AVPK01000010">
    <property type="protein sequence ID" value="KGN36544.1"/>
    <property type="molecule type" value="Genomic_DNA"/>
</dbReference>
<dbReference type="Proteomes" id="UP000030011">
    <property type="component" value="Unassembled WGS sequence"/>
</dbReference>
<comment type="caution">
    <text evidence="1">The sequence shown here is derived from an EMBL/GenBank/DDBJ whole genome shotgun (WGS) entry which is preliminary data.</text>
</comment>
<protein>
    <submittedName>
        <fullName evidence="1">Uncharacterized protein</fullName>
    </submittedName>
</protein>
<evidence type="ECO:0000313" key="1">
    <source>
        <dbReference type="EMBL" id="KGN36544.1"/>
    </source>
</evidence>
<proteinExistence type="predicted"/>
<dbReference type="AlphaFoldDB" id="A0A0A0JIJ9"/>
<evidence type="ECO:0000313" key="2">
    <source>
        <dbReference type="Proteomes" id="UP000030011"/>
    </source>
</evidence>
<sequence length="79" mass="8275">MALVKLVLETRNAPLPCRARCRALAGGPVTDAVREVGHVLAPDVRRKGIDENAIQLVELDGFSSSTPVSLVQNAISPGG</sequence>
<keyword evidence="2" id="KW-1185">Reference proteome</keyword>